<evidence type="ECO:0000313" key="1">
    <source>
        <dbReference type="EMBL" id="MEQ2525437.1"/>
    </source>
</evidence>
<accession>A0ACC6S655</accession>
<organism evidence="1 2">
    <name type="scientific">Robertmurraya yapensis</name>
    <name type="common">ex Hitch et al 2024</name>
    <dbReference type="NCBI Taxonomy" id="3133160"/>
    <lineage>
        <taxon>Bacteria</taxon>
        <taxon>Bacillati</taxon>
        <taxon>Bacillota</taxon>
        <taxon>Bacilli</taxon>
        <taxon>Bacillales</taxon>
        <taxon>Bacillaceae</taxon>
        <taxon>Robertmurraya</taxon>
    </lineage>
</organism>
<keyword evidence="2" id="KW-1185">Reference proteome</keyword>
<sequence length="57" mass="6474">MDVTMSSAEVLEEIKRLNSSGANLSKKHIKKMNPHLMRSALHYFPDWDSAIERSVSS</sequence>
<comment type="caution">
    <text evidence="1">The sequence shown here is derived from an EMBL/GenBank/DDBJ whole genome shotgun (WGS) entry which is preliminary data.</text>
</comment>
<protein>
    <submittedName>
        <fullName evidence="1">Uncharacterized protein</fullName>
    </submittedName>
</protein>
<gene>
    <name evidence="1" type="ORF">WMO40_01885</name>
</gene>
<evidence type="ECO:0000313" key="2">
    <source>
        <dbReference type="Proteomes" id="UP001439875"/>
    </source>
</evidence>
<name>A0ACC6S655_9BACI</name>
<proteinExistence type="predicted"/>
<dbReference type="Proteomes" id="UP001439875">
    <property type="component" value="Unassembled WGS sequence"/>
</dbReference>
<dbReference type="EMBL" id="JBBMEW010000001">
    <property type="protein sequence ID" value="MEQ2525437.1"/>
    <property type="molecule type" value="Genomic_DNA"/>
</dbReference>
<reference evidence="1" key="1">
    <citation type="submission" date="2024-03" db="EMBL/GenBank/DDBJ databases">
        <title>Human intestinal bacterial collection.</title>
        <authorList>
            <person name="Pauvert C."/>
            <person name="Hitch T.C.A."/>
            <person name="Clavel T."/>
        </authorList>
    </citation>
    <scope>NUCLEOTIDE SEQUENCE</scope>
    <source>
        <strain evidence="1">CLA-AA-H227</strain>
    </source>
</reference>